<sequence length="204" mass="22685">MAEIESRLAELERRLESNWSNEVLAEIRQVVSLYEEVSLREICFLGREARARQYGEGERAGRTLASLLRKPWASDYVSEVMDGGGESVAGSGGIMQVFTDFYAGLYAAPAGAGLTDAQMTFEDIALIWFDEAETPQEVTTPAARIAGSEQGKRDSDEVWRQRRSKDGAEQGALSVFVYCRDQALSVSVRRALSVSVYRRDSRIE</sequence>
<dbReference type="AlphaFoldDB" id="A0AAV7T360"/>
<evidence type="ECO:0000313" key="3">
    <source>
        <dbReference type="Proteomes" id="UP001066276"/>
    </source>
</evidence>
<evidence type="ECO:0000313" key="2">
    <source>
        <dbReference type="EMBL" id="KAJ1170898.1"/>
    </source>
</evidence>
<reference evidence="2" key="1">
    <citation type="journal article" date="2022" name="bioRxiv">
        <title>Sequencing and chromosome-scale assembly of the giantPleurodeles waltlgenome.</title>
        <authorList>
            <person name="Brown T."/>
            <person name="Elewa A."/>
            <person name="Iarovenko S."/>
            <person name="Subramanian E."/>
            <person name="Araus A.J."/>
            <person name="Petzold A."/>
            <person name="Susuki M."/>
            <person name="Suzuki K.-i.T."/>
            <person name="Hayashi T."/>
            <person name="Toyoda A."/>
            <person name="Oliveira C."/>
            <person name="Osipova E."/>
            <person name="Leigh N.D."/>
            <person name="Simon A."/>
            <person name="Yun M.H."/>
        </authorList>
    </citation>
    <scope>NUCLEOTIDE SEQUENCE</scope>
    <source>
        <strain evidence="2">20211129_DDA</strain>
        <tissue evidence="2">Liver</tissue>
    </source>
</reference>
<accession>A0AAV7T360</accession>
<feature type="region of interest" description="Disordered" evidence="1">
    <location>
        <begin position="142"/>
        <end position="168"/>
    </location>
</feature>
<gene>
    <name evidence="2" type="ORF">NDU88_002769</name>
</gene>
<proteinExistence type="predicted"/>
<feature type="compositionally biased region" description="Basic and acidic residues" evidence="1">
    <location>
        <begin position="150"/>
        <end position="168"/>
    </location>
</feature>
<protein>
    <submittedName>
        <fullName evidence="2">Uncharacterized protein</fullName>
    </submittedName>
</protein>
<name>A0AAV7T360_PLEWA</name>
<evidence type="ECO:0000256" key="1">
    <source>
        <dbReference type="SAM" id="MobiDB-lite"/>
    </source>
</evidence>
<comment type="caution">
    <text evidence="2">The sequence shown here is derived from an EMBL/GenBank/DDBJ whole genome shotgun (WGS) entry which is preliminary data.</text>
</comment>
<dbReference type="Proteomes" id="UP001066276">
    <property type="component" value="Chromosome 4_1"/>
</dbReference>
<keyword evidence="3" id="KW-1185">Reference proteome</keyword>
<organism evidence="2 3">
    <name type="scientific">Pleurodeles waltl</name>
    <name type="common">Iberian ribbed newt</name>
    <dbReference type="NCBI Taxonomy" id="8319"/>
    <lineage>
        <taxon>Eukaryota</taxon>
        <taxon>Metazoa</taxon>
        <taxon>Chordata</taxon>
        <taxon>Craniata</taxon>
        <taxon>Vertebrata</taxon>
        <taxon>Euteleostomi</taxon>
        <taxon>Amphibia</taxon>
        <taxon>Batrachia</taxon>
        <taxon>Caudata</taxon>
        <taxon>Salamandroidea</taxon>
        <taxon>Salamandridae</taxon>
        <taxon>Pleurodelinae</taxon>
        <taxon>Pleurodeles</taxon>
    </lineage>
</organism>
<dbReference type="EMBL" id="JANPWB010000007">
    <property type="protein sequence ID" value="KAJ1170898.1"/>
    <property type="molecule type" value="Genomic_DNA"/>
</dbReference>